<reference evidence="2 3" key="1">
    <citation type="journal article" date="2023" name="Microbiol. Spectr.">
        <title>Symbiosis of Carpenter Bees with Uncharacterized Lactic Acid Bacteria Showing NAD Auxotrophy.</title>
        <authorList>
            <person name="Kawasaki S."/>
            <person name="Ozawa K."/>
            <person name="Mori T."/>
            <person name="Yamamoto A."/>
            <person name="Ito M."/>
            <person name="Ohkuma M."/>
            <person name="Sakamoto M."/>
            <person name="Matsutani M."/>
        </authorList>
    </citation>
    <scope>NUCLEOTIDE SEQUENCE [LARGE SCALE GENOMIC DNA]</scope>
    <source>
        <strain evidence="2 3">KimH</strain>
    </source>
</reference>
<evidence type="ECO:0000313" key="3">
    <source>
        <dbReference type="Proteomes" id="UP001321748"/>
    </source>
</evidence>
<feature type="domain" description="Putative amidase" evidence="1">
    <location>
        <begin position="213"/>
        <end position="368"/>
    </location>
</feature>
<dbReference type="Pfam" id="PF12671">
    <property type="entry name" value="Amidase_6"/>
    <property type="match status" value="1"/>
</dbReference>
<evidence type="ECO:0000259" key="1">
    <source>
        <dbReference type="Pfam" id="PF12671"/>
    </source>
</evidence>
<dbReference type="PANTHER" id="PTHR40032">
    <property type="entry name" value="EXPORTED PROTEIN-RELATED"/>
    <property type="match status" value="1"/>
</dbReference>
<evidence type="ECO:0000313" key="2">
    <source>
        <dbReference type="EMBL" id="BDR54900.1"/>
    </source>
</evidence>
<proteinExistence type="predicted"/>
<dbReference type="PANTHER" id="PTHR40032:SF1">
    <property type="entry name" value="EXPORTED PROTEIN"/>
    <property type="match status" value="1"/>
</dbReference>
<accession>A0ABM8BDC6</accession>
<dbReference type="RefSeq" id="WP_317642406.1">
    <property type="nucleotide sequence ID" value="NZ_AP026800.1"/>
</dbReference>
<keyword evidence="3" id="KW-1185">Reference proteome</keyword>
<sequence>MIKKRCKTNIVKSVLVIACTLFIVLSSGFLPKATAVPLDDEINKVVALYGQQIQDSYSMIKSRSLPSDSQGMLARKNGIESDTSAEQGMDNSNVRVSTNVVSSTVSSSTKTIVADITTSITAVPKPGAVIHIAGENRDSLESSYTERHVLTVKQKSEAGAKELAITQDVIEEPTTDETDAEAVSFPDRQKNDSFGFSPRLQTYGGSANSVGLDYIKMAQYAELWTDPAHANTMNPKYPVYDQNCANFVSQALEYGGLGTTSANMANKNDENRWTGWIWGSWKASTRTWHNAEMNYRYMANHSKSFYRSDIRYTAGGGLAYADWHNNGQIDHAMVVVGYIGYGSELGPVVCGKTNNSHDVPLAQITRRHPGMRWHGLQWRY</sequence>
<organism evidence="2 3">
    <name type="scientific">Bombiscardovia apis</name>
    <dbReference type="NCBI Taxonomy" id="2932182"/>
    <lineage>
        <taxon>Bacteria</taxon>
        <taxon>Bacillati</taxon>
        <taxon>Actinomycetota</taxon>
        <taxon>Actinomycetes</taxon>
        <taxon>Bifidobacteriales</taxon>
        <taxon>Bifidobacteriaceae</taxon>
        <taxon>Bombiscardovia</taxon>
    </lineage>
</organism>
<protein>
    <recommendedName>
        <fullName evidence="1">Putative amidase domain-containing protein</fullName>
    </recommendedName>
</protein>
<dbReference type="Proteomes" id="UP001321748">
    <property type="component" value="Chromosome"/>
</dbReference>
<dbReference type="InterPro" id="IPR024301">
    <property type="entry name" value="Amidase_6"/>
</dbReference>
<gene>
    <name evidence="2" type="ORF">KIMH_10110</name>
</gene>
<dbReference type="EMBL" id="AP026800">
    <property type="protein sequence ID" value="BDR54900.1"/>
    <property type="molecule type" value="Genomic_DNA"/>
</dbReference>
<name>A0ABM8BDC6_9BIFI</name>